<name>A0AAD5R039_PARTN</name>
<evidence type="ECO:0000313" key="2">
    <source>
        <dbReference type="Proteomes" id="UP001196413"/>
    </source>
</evidence>
<protein>
    <submittedName>
        <fullName evidence="1">Uncharacterized protein</fullName>
    </submittedName>
</protein>
<dbReference type="Proteomes" id="UP001196413">
    <property type="component" value="Unassembled WGS sequence"/>
</dbReference>
<reference evidence="1" key="1">
    <citation type="submission" date="2021-06" db="EMBL/GenBank/DDBJ databases">
        <title>Parelaphostrongylus tenuis whole genome reference sequence.</title>
        <authorList>
            <person name="Garwood T.J."/>
            <person name="Larsen P.A."/>
            <person name="Fountain-Jones N.M."/>
            <person name="Garbe J.R."/>
            <person name="Macchietto M.G."/>
            <person name="Kania S.A."/>
            <person name="Gerhold R.W."/>
            <person name="Richards J.E."/>
            <person name="Wolf T.M."/>
        </authorList>
    </citation>
    <scope>NUCLEOTIDE SEQUENCE</scope>
    <source>
        <strain evidence="1">MNPRO001-30</strain>
        <tissue evidence="1">Meninges</tissue>
    </source>
</reference>
<dbReference type="AlphaFoldDB" id="A0AAD5R039"/>
<gene>
    <name evidence="1" type="ORF">KIN20_027811</name>
</gene>
<comment type="caution">
    <text evidence="1">The sequence shown here is derived from an EMBL/GenBank/DDBJ whole genome shotgun (WGS) entry which is preliminary data.</text>
</comment>
<evidence type="ECO:0000313" key="1">
    <source>
        <dbReference type="EMBL" id="KAJ1366984.1"/>
    </source>
</evidence>
<accession>A0AAD5R039</accession>
<sequence>MAIVQVSPEAVYKLNYHHPHGHALEDKRTNKATLRGLIGAVLTSDLTGAMT</sequence>
<dbReference type="EMBL" id="JAHQIW010005742">
    <property type="protein sequence ID" value="KAJ1366984.1"/>
    <property type="molecule type" value="Genomic_DNA"/>
</dbReference>
<proteinExistence type="predicted"/>
<organism evidence="1 2">
    <name type="scientific">Parelaphostrongylus tenuis</name>
    <name type="common">Meningeal worm</name>
    <dbReference type="NCBI Taxonomy" id="148309"/>
    <lineage>
        <taxon>Eukaryota</taxon>
        <taxon>Metazoa</taxon>
        <taxon>Ecdysozoa</taxon>
        <taxon>Nematoda</taxon>
        <taxon>Chromadorea</taxon>
        <taxon>Rhabditida</taxon>
        <taxon>Rhabditina</taxon>
        <taxon>Rhabditomorpha</taxon>
        <taxon>Strongyloidea</taxon>
        <taxon>Metastrongylidae</taxon>
        <taxon>Parelaphostrongylus</taxon>
    </lineage>
</organism>
<keyword evidence="2" id="KW-1185">Reference proteome</keyword>